<dbReference type="AlphaFoldDB" id="A0AAV3Y245"/>
<protein>
    <submittedName>
        <fullName evidence="1">Uncharacterized protein</fullName>
    </submittedName>
</protein>
<keyword evidence="2" id="KW-1185">Reference proteome</keyword>
<organism evidence="1 2">
    <name type="scientific">Plakobranchus ocellatus</name>
    <dbReference type="NCBI Taxonomy" id="259542"/>
    <lineage>
        <taxon>Eukaryota</taxon>
        <taxon>Metazoa</taxon>
        <taxon>Spiralia</taxon>
        <taxon>Lophotrochozoa</taxon>
        <taxon>Mollusca</taxon>
        <taxon>Gastropoda</taxon>
        <taxon>Heterobranchia</taxon>
        <taxon>Euthyneura</taxon>
        <taxon>Panpulmonata</taxon>
        <taxon>Sacoglossa</taxon>
        <taxon>Placobranchoidea</taxon>
        <taxon>Plakobranchidae</taxon>
        <taxon>Plakobranchus</taxon>
    </lineage>
</organism>
<accession>A0AAV3Y245</accession>
<reference evidence="1 2" key="1">
    <citation type="journal article" date="2021" name="Elife">
        <title>Chloroplast acquisition without the gene transfer in kleptoplastic sea slugs, Plakobranchus ocellatus.</title>
        <authorList>
            <person name="Maeda T."/>
            <person name="Takahashi S."/>
            <person name="Yoshida T."/>
            <person name="Shimamura S."/>
            <person name="Takaki Y."/>
            <person name="Nagai Y."/>
            <person name="Toyoda A."/>
            <person name="Suzuki Y."/>
            <person name="Arimoto A."/>
            <person name="Ishii H."/>
            <person name="Satoh N."/>
            <person name="Nishiyama T."/>
            <person name="Hasebe M."/>
            <person name="Maruyama T."/>
            <person name="Minagawa J."/>
            <person name="Obokata J."/>
            <person name="Shigenobu S."/>
        </authorList>
    </citation>
    <scope>NUCLEOTIDE SEQUENCE [LARGE SCALE GENOMIC DNA]</scope>
</reference>
<evidence type="ECO:0000313" key="1">
    <source>
        <dbReference type="EMBL" id="GFN76043.1"/>
    </source>
</evidence>
<evidence type="ECO:0000313" key="2">
    <source>
        <dbReference type="Proteomes" id="UP000735302"/>
    </source>
</evidence>
<name>A0AAV3Y245_9GAST</name>
<dbReference type="EMBL" id="BLXT01000331">
    <property type="protein sequence ID" value="GFN76043.1"/>
    <property type="molecule type" value="Genomic_DNA"/>
</dbReference>
<comment type="caution">
    <text evidence="1">The sequence shown here is derived from an EMBL/GenBank/DDBJ whole genome shotgun (WGS) entry which is preliminary data.</text>
</comment>
<proteinExistence type="predicted"/>
<dbReference type="Proteomes" id="UP000735302">
    <property type="component" value="Unassembled WGS sequence"/>
</dbReference>
<sequence>MHNSTDRCRANNEASLGMQIVRFSVDSHWRQQFTCPTTHVLKYSLSLVRAHTKSATCRSVGAILCVLQPGLSSVTLSDKGKGVAISDSAYWGQQFGLPTVQQPTCLETL</sequence>
<gene>
    <name evidence="1" type="ORF">PoB_000254900</name>
</gene>